<evidence type="ECO:0000313" key="5">
    <source>
        <dbReference type="EMBL" id="MFD0897090.1"/>
    </source>
</evidence>
<keyword evidence="2" id="KW-0238">DNA-binding</keyword>
<evidence type="ECO:0000256" key="1">
    <source>
        <dbReference type="ARBA" id="ARBA00023015"/>
    </source>
</evidence>
<comment type="caution">
    <text evidence="5">The sequence shown here is derived from an EMBL/GenBank/DDBJ whole genome shotgun (WGS) entry which is preliminary data.</text>
</comment>
<dbReference type="Proteomes" id="UP001597104">
    <property type="component" value="Unassembled WGS sequence"/>
</dbReference>
<keyword evidence="6" id="KW-1185">Reference proteome</keyword>
<proteinExistence type="predicted"/>
<dbReference type="SUPFAM" id="SSF46785">
    <property type="entry name" value="Winged helix' DNA-binding domain"/>
    <property type="match status" value="1"/>
</dbReference>
<dbReference type="Pfam" id="PF00392">
    <property type="entry name" value="GntR"/>
    <property type="match status" value="1"/>
</dbReference>
<organism evidence="5 6">
    <name type="scientific">Loigolactobacillus binensis</name>
    <dbReference type="NCBI Taxonomy" id="2559922"/>
    <lineage>
        <taxon>Bacteria</taxon>
        <taxon>Bacillati</taxon>
        <taxon>Bacillota</taxon>
        <taxon>Bacilli</taxon>
        <taxon>Lactobacillales</taxon>
        <taxon>Lactobacillaceae</taxon>
        <taxon>Loigolactobacillus</taxon>
    </lineage>
</organism>
<dbReference type="PROSITE" id="PS50949">
    <property type="entry name" value="HTH_GNTR"/>
    <property type="match status" value="1"/>
</dbReference>
<dbReference type="EMBL" id="JBHTIO010000027">
    <property type="protein sequence ID" value="MFD0897090.1"/>
    <property type="molecule type" value="Genomic_DNA"/>
</dbReference>
<dbReference type="CDD" id="cd07377">
    <property type="entry name" value="WHTH_GntR"/>
    <property type="match status" value="1"/>
</dbReference>
<reference evidence="6" key="1">
    <citation type="journal article" date="2019" name="Int. J. Syst. Evol. Microbiol.">
        <title>The Global Catalogue of Microorganisms (GCM) 10K type strain sequencing project: providing services to taxonomists for standard genome sequencing and annotation.</title>
        <authorList>
            <consortium name="The Broad Institute Genomics Platform"/>
            <consortium name="The Broad Institute Genome Sequencing Center for Infectious Disease"/>
            <person name="Wu L."/>
            <person name="Ma J."/>
        </authorList>
    </citation>
    <scope>NUCLEOTIDE SEQUENCE [LARGE SCALE GENOMIC DNA]</scope>
    <source>
        <strain evidence="6">CCM 8925</strain>
    </source>
</reference>
<dbReference type="InterPro" id="IPR036388">
    <property type="entry name" value="WH-like_DNA-bd_sf"/>
</dbReference>
<dbReference type="PANTHER" id="PTHR38445">
    <property type="entry name" value="HTH-TYPE TRANSCRIPTIONAL REPRESSOR YTRA"/>
    <property type="match status" value="1"/>
</dbReference>
<dbReference type="SMART" id="SM00345">
    <property type="entry name" value="HTH_GNTR"/>
    <property type="match status" value="1"/>
</dbReference>
<keyword evidence="1" id="KW-0805">Transcription regulation</keyword>
<evidence type="ECO:0000313" key="6">
    <source>
        <dbReference type="Proteomes" id="UP001597104"/>
    </source>
</evidence>
<keyword evidence="3" id="KW-0804">Transcription</keyword>
<accession>A0ABW3ECQ3</accession>
<dbReference type="InterPro" id="IPR000524">
    <property type="entry name" value="Tscrpt_reg_HTH_GntR"/>
</dbReference>
<feature type="domain" description="HTH gntR-type" evidence="4">
    <location>
        <begin position="11"/>
        <end position="79"/>
    </location>
</feature>
<evidence type="ECO:0000259" key="4">
    <source>
        <dbReference type="PROSITE" id="PS50949"/>
    </source>
</evidence>
<dbReference type="Gene3D" id="1.10.10.10">
    <property type="entry name" value="Winged helix-like DNA-binding domain superfamily/Winged helix DNA-binding domain"/>
    <property type="match status" value="1"/>
</dbReference>
<dbReference type="PANTHER" id="PTHR38445:SF7">
    <property type="entry name" value="GNTR-FAMILY TRANSCRIPTIONAL REGULATOR"/>
    <property type="match status" value="1"/>
</dbReference>
<evidence type="ECO:0000256" key="3">
    <source>
        <dbReference type="ARBA" id="ARBA00023163"/>
    </source>
</evidence>
<gene>
    <name evidence="5" type="ORF">ACFQZ7_04990</name>
</gene>
<protein>
    <submittedName>
        <fullName evidence="5">GntR family transcriptional regulator</fullName>
    </submittedName>
</protein>
<evidence type="ECO:0000256" key="2">
    <source>
        <dbReference type="ARBA" id="ARBA00023125"/>
    </source>
</evidence>
<name>A0ABW3ECQ3_9LACO</name>
<dbReference type="RefSeq" id="WP_137638240.1">
    <property type="nucleotide sequence ID" value="NZ_BJDN01000020.1"/>
</dbReference>
<sequence>MLLRVDAASTVPLYQQIHDQIILGLAGGGLRPGETLPAVRQLADELNVNMLTVAKGYNLLKAEGYLVSDRRQGTRVAADFQADAVFQQELATQLRLLIAAAKIRGIAAPELQQMITAQYQAFGGKQHA</sequence>
<dbReference type="InterPro" id="IPR036390">
    <property type="entry name" value="WH_DNA-bd_sf"/>
</dbReference>